<name>A0A0F9R1T8_9ZZZZ</name>
<accession>A0A0F9R1T8</accession>
<reference evidence="1" key="1">
    <citation type="journal article" date="2015" name="Nature">
        <title>Complex archaea that bridge the gap between prokaryotes and eukaryotes.</title>
        <authorList>
            <person name="Spang A."/>
            <person name="Saw J.H."/>
            <person name="Jorgensen S.L."/>
            <person name="Zaremba-Niedzwiedzka K."/>
            <person name="Martijn J."/>
            <person name="Lind A.E."/>
            <person name="van Eijk R."/>
            <person name="Schleper C."/>
            <person name="Guy L."/>
            <person name="Ettema T.J."/>
        </authorList>
    </citation>
    <scope>NUCLEOTIDE SEQUENCE</scope>
</reference>
<organism evidence="1">
    <name type="scientific">marine sediment metagenome</name>
    <dbReference type="NCBI Taxonomy" id="412755"/>
    <lineage>
        <taxon>unclassified sequences</taxon>
        <taxon>metagenomes</taxon>
        <taxon>ecological metagenomes</taxon>
    </lineage>
</organism>
<evidence type="ECO:0000313" key="1">
    <source>
        <dbReference type="EMBL" id="KKN48709.1"/>
    </source>
</evidence>
<comment type="caution">
    <text evidence="1">The sequence shown here is derived from an EMBL/GenBank/DDBJ whole genome shotgun (WGS) entry which is preliminary data.</text>
</comment>
<protein>
    <submittedName>
        <fullName evidence="1">Uncharacterized protein</fullName>
    </submittedName>
</protein>
<dbReference type="EMBL" id="LAZR01001208">
    <property type="protein sequence ID" value="KKN48709.1"/>
    <property type="molecule type" value="Genomic_DNA"/>
</dbReference>
<sequence>MGMPDPKVRCFKCDIQVWEANVDQFDRCPNCDNSLCSYCWEKEHIVDDCYRCNTPDSKEKVLPNTYNGVW</sequence>
<proteinExistence type="predicted"/>
<dbReference type="AlphaFoldDB" id="A0A0F9R1T8"/>
<gene>
    <name evidence="1" type="ORF">LCGC14_0650280</name>
</gene>